<keyword evidence="2" id="KW-0472">Membrane</keyword>
<gene>
    <name evidence="3" type="ORF">PCOR1329_LOCUS53396</name>
</gene>
<keyword evidence="2" id="KW-1133">Transmembrane helix</keyword>
<feature type="compositionally biased region" description="Low complexity" evidence="1">
    <location>
        <begin position="229"/>
        <end position="238"/>
    </location>
</feature>
<sequence>SHIVSSRVGPRAPKLVARDARRARPMSSAPSVVSAIGNTPRRVRQSMTSALASVSSALCQEPGATKKLDAAEPPAGSTAGRRRRERRSPEGDAPGAPESFEGRAMTAPEPRDPQPPGGENEKPRRRRRREAGGPASAEPGAAEEAERQAGRQRDHSGGGAAARGPRAGPPQAELQVLSAPSLEDSALEQPGEGIGASRPQSDAMAPGRSGSGRPPAAQPRERAGGAGAAGSARPRQGSTAEGGAPCAVAAERLSGEAGGPAGAATRKPSAGEGEELDVESQVKLQEMKPEKADWTDDLDMADAYELNTSIWDSMVFFGFPELGWNVSATLLFGYVVNLVSQLAFCFVVYTYMLKPDVDSSALSNLLKFRLSLAHNSEFADPMTKQSLARQVCSTNQKVHFAAGQIGILSDVQKFLRGGPTLMIIAEILFLGVIVKEMDAIVHFSQAVMSLDRSDTTQVNLTVQKDSYLSSITARFEKIHRMRIRFTWALITVPRAIICVLLGFTGILFIGKTSNIDDLILNCLAIVFIIELDELVYDCLAPRRLKTLLNNMEPLPCHTRLLASAVQTDRIKDVMPVLAPVLKLIFVCGSLVATNELVLKRFFWQLEQVDHILCSEDSKLDFVYARNSANGIIYVARSHDADAWTADEVTVLEVSMLDIEPNFDWNPSILAKQQGLRNGGKEDPPAIVLGHSAALVQDTAFDASSYDALEELGNSPLQLAANILVCHDLGSKSERPSYRAALRQLMGNASIITCAEIPWEYCARREMTQLRALCPVRCNCHVPPTYEIEGQKALAGYFQSPRGGCPQSCRAQLVTSNELRFVKGTAPNSTGTSSTAGRCADAEPDAIIFGGDGSMKSSKECLVNGTVAAECGGLPPDAFWWLSFAAGLFEHLTADVAFPDIVEASVQLVFPDLKDSKRRELARWISNGSLVESFLDGHWELMRDVPHPRNLTGCDYLASYEVRLLLNADLCSAGEFSSIQFMCPVSCGCSLGEMYRSSLSPDGVEFTRVDDILMVSNRMEDLGFCPAACLMTHPSISGDSSYDAIGSDSADGKDYGMDDYFNNYYYHYEENDDCENRGSQLATDASGYSCQHWAFFHWECTDYYDDTDFTVSDLCCWCGGGDRSL</sequence>
<feature type="non-terminal residue" evidence="3">
    <location>
        <position position="1"/>
    </location>
</feature>
<protein>
    <submittedName>
        <fullName evidence="3">Uncharacterized protein</fullName>
    </submittedName>
</protein>
<name>A0ABN9V0B5_9DINO</name>
<feature type="transmembrane region" description="Helical" evidence="2">
    <location>
        <begin position="331"/>
        <end position="352"/>
    </location>
</feature>
<keyword evidence="2" id="KW-0812">Transmembrane</keyword>
<reference evidence="3" key="1">
    <citation type="submission" date="2023-10" db="EMBL/GenBank/DDBJ databases">
        <authorList>
            <person name="Chen Y."/>
            <person name="Shah S."/>
            <person name="Dougan E. K."/>
            <person name="Thang M."/>
            <person name="Chan C."/>
        </authorList>
    </citation>
    <scope>NUCLEOTIDE SEQUENCE [LARGE SCALE GENOMIC DNA]</scope>
</reference>
<dbReference type="EMBL" id="CAUYUJ010016506">
    <property type="protein sequence ID" value="CAK0866076.1"/>
    <property type="molecule type" value="Genomic_DNA"/>
</dbReference>
<evidence type="ECO:0000256" key="2">
    <source>
        <dbReference type="SAM" id="Phobius"/>
    </source>
</evidence>
<accession>A0ABN9V0B5</accession>
<evidence type="ECO:0000256" key="1">
    <source>
        <dbReference type="SAM" id="MobiDB-lite"/>
    </source>
</evidence>
<feature type="transmembrane region" description="Helical" evidence="2">
    <location>
        <begin position="485"/>
        <end position="509"/>
    </location>
</feature>
<dbReference type="Proteomes" id="UP001189429">
    <property type="component" value="Unassembled WGS sequence"/>
</dbReference>
<feature type="compositionally biased region" description="Basic and acidic residues" evidence="1">
    <location>
        <begin position="144"/>
        <end position="156"/>
    </location>
</feature>
<organism evidence="3 4">
    <name type="scientific">Prorocentrum cordatum</name>
    <dbReference type="NCBI Taxonomy" id="2364126"/>
    <lineage>
        <taxon>Eukaryota</taxon>
        <taxon>Sar</taxon>
        <taxon>Alveolata</taxon>
        <taxon>Dinophyceae</taxon>
        <taxon>Prorocentrales</taxon>
        <taxon>Prorocentraceae</taxon>
        <taxon>Prorocentrum</taxon>
    </lineage>
</organism>
<evidence type="ECO:0000313" key="4">
    <source>
        <dbReference type="Proteomes" id="UP001189429"/>
    </source>
</evidence>
<evidence type="ECO:0000313" key="3">
    <source>
        <dbReference type="EMBL" id="CAK0866076.1"/>
    </source>
</evidence>
<feature type="region of interest" description="Disordered" evidence="1">
    <location>
        <begin position="1"/>
        <end position="50"/>
    </location>
</feature>
<keyword evidence="4" id="KW-1185">Reference proteome</keyword>
<proteinExistence type="predicted"/>
<comment type="caution">
    <text evidence="3">The sequence shown here is derived from an EMBL/GenBank/DDBJ whole genome shotgun (WGS) entry which is preliminary data.</text>
</comment>
<feature type="compositionally biased region" description="Low complexity" evidence="1">
    <location>
        <begin position="132"/>
        <end position="142"/>
    </location>
</feature>
<feature type="compositionally biased region" description="Low complexity" evidence="1">
    <location>
        <begin position="162"/>
        <end position="172"/>
    </location>
</feature>
<feature type="region of interest" description="Disordered" evidence="1">
    <location>
        <begin position="62"/>
        <end position="278"/>
    </location>
</feature>